<dbReference type="InterPro" id="IPR000719">
    <property type="entry name" value="Prot_kinase_dom"/>
</dbReference>
<feature type="compositionally biased region" description="Polar residues" evidence="1">
    <location>
        <begin position="291"/>
        <end position="301"/>
    </location>
</feature>
<feature type="non-terminal residue" evidence="4">
    <location>
        <position position="605"/>
    </location>
</feature>
<dbReference type="InterPro" id="IPR001245">
    <property type="entry name" value="Ser-Thr/Tyr_kinase_cat_dom"/>
</dbReference>
<feature type="region of interest" description="Disordered" evidence="1">
    <location>
        <begin position="1"/>
        <end position="70"/>
    </location>
</feature>
<evidence type="ECO:0000259" key="3">
    <source>
        <dbReference type="PROSITE" id="PS50011"/>
    </source>
</evidence>
<evidence type="ECO:0000313" key="4">
    <source>
        <dbReference type="EMBL" id="CAL4157222.1"/>
    </source>
</evidence>
<dbReference type="GO" id="GO:1990090">
    <property type="term" value="P:cellular response to nerve growth factor stimulus"/>
    <property type="evidence" value="ECO:0007669"/>
    <property type="project" value="TreeGrafter"/>
</dbReference>
<dbReference type="AlphaFoldDB" id="A0AAV2S0W8"/>
<feature type="compositionally biased region" description="Polar residues" evidence="1">
    <location>
        <begin position="90"/>
        <end position="113"/>
    </location>
</feature>
<organism evidence="4 5">
    <name type="scientific">Meganyctiphanes norvegica</name>
    <name type="common">Northern krill</name>
    <name type="synonym">Thysanopoda norvegica</name>
    <dbReference type="NCBI Taxonomy" id="48144"/>
    <lineage>
        <taxon>Eukaryota</taxon>
        <taxon>Metazoa</taxon>
        <taxon>Ecdysozoa</taxon>
        <taxon>Arthropoda</taxon>
        <taxon>Crustacea</taxon>
        <taxon>Multicrustacea</taxon>
        <taxon>Malacostraca</taxon>
        <taxon>Eumalacostraca</taxon>
        <taxon>Eucarida</taxon>
        <taxon>Euphausiacea</taxon>
        <taxon>Euphausiidae</taxon>
        <taxon>Meganyctiphanes</taxon>
    </lineage>
</organism>
<feature type="compositionally biased region" description="Low complexity" evidence="1">
    <location>
        <begin position="114"/>
        <end position="152"/>
    </location>
</feature>
<dbReference type="InterPro" id="IPR020635">
    <property type="entry name" value="Tyr_kinase_cat_dom"/>
</dbReference>
<dbReference type="GO" id="GO:0005524">
    <property type="term" value="F:ATP binding"/>
    <property type="evidence" value="ECO:0007669"/>
    <property type="project" value="InterPro"/>
</dbReference>
<dbReference type="GO" id="GO:0010976">
    <property type="term" value="P:positive regulation of neuron projection development"/>
    <property type="evidence" value="ECO:0007669"/>
    <property type="project" value="TreeGrafter"/>
</dbReference>
<dbReference type="PANTHER" id="PTHR24416:SF619">
    <property type="entry name" value="TYROSINE-PROTEIN KINASE TRANSMEMBRANE RECEPTOR ROR-LIKE PROTEIN"/>
    <property type="match status" value="1"/>
</dbReference>
<dbReference type="SMART" id="SM00219">
    <property type="entry name" value="TyrKc"/>
    <property type="match status" value="1"/>
</dbReference>
<comment type="caution">
    <text evidence="4">The sequence shown here is derived from an EMBL/GenBank/DDBJ whole genome shotgun (WGS) entry which is preliminary data.</text>
</comment>
<dbReference type="GO" id="GO:0004714">
    <property type="term" value="F:transmembrane receptor protein tyrosine kinase activity"/>
    <property type="evidence" value="ECO:0007669"/>
    <property type="project" value="TreeGrafter"/>
</dbReference>
<dbReference type="Gene3D" id="3.30.200.20">
    <property type="entry name" value="Phosphorylase Kinase, domain 1"/>
    <property type="match status" value="1"/>
</dbReference>
<feature type="domain" description="Protein kinase" evidence="3">
    <location>
        <begin position="475"/>
        <end position="605"/>
    </location>
</feature>
<sequence>MAGGNKRKREEEEDPLKEEGEEKEIKSPTLTVSTAQDGVKEIVSSSPQSLLGPQASPGKPEEPSEGFTSTVESILAEPSIAPSAAAVTLQERSGSGASTRPSLVASASSQPEVSPTLTTSKISSTISYLSHNSSISSSGSGSSGRSTLTISTDDPCASSPCELPKGCALMPDLDRGLQYSCLCPDTSRVGPRDPCPRPDVGLDESSSQRRGGASFSSSNSSNPSRRRDGENNRATVSHARRKGGGGGGDRRGGRRRTNRRRNNSASQHSEDGHEERVNKVEITDNDAARVSPSQESPTSGPSPMLRGELPSSLHVERDPCQDKPCGLEQACLDVPDKVRALPFSCLCHDNTKVGPSDTCPRPEDLGAWPSQIAMGQLNQQKISFQRTELMLASIAATAVMALVVLVLLVRNRKVLHAILCDKSTRKHGRQSPVSIAKGSSLLTYNFASNPNYYAQGPDLLPLQALHVTIIDHDQIHFQGELGEGCFGKVYKGTYIPRLPEQEREEGGREEQLVEEESITVAIKVLKESAATEQESDFLREVEIMSAFRHDNILQLVGIVTQGSESCLSTPWMVFEYMAYGDLAEVLRSCSPPFYSNASPIKELSP</sequence>
<dbReference type="Proteomes" id="UP001497623">
    <property type="component" value="Unassembled WGS sequence"/>
</dbReference>
<dbReference type="PROSITE" id="PS50011">
    <property type="entry name" value="PROTEIN_KINASE_DOM"/>
    <property type="match status" value="1"/>
</dbReference>
<dbReference type="EMBL" id="CAXKWB010041949">
    <property type="protein sequence ID" value="CAL4157222.1"/>
    <property type="molecule type" value="Genomic_DNA"/>
</dbReference>
<feature type="region of interest" description="Disordered" evidence="1">
    <location>
        <begin position="85"/>
        <end position="309"/>
    </location>
</feature>
<gene>
    <name evidence="4" type="ORF">MNOR_LOCUS31836</name>
</gene>
<protein>
    <recommendedName>
        <fullName evidence="3">Protein kinase domain-containing protein</fullName>
    </recommendedName>
</protein>
<feature type="compositionally biased region" description="Low complexity" evidence="1">
    <location>
        <begin position="209"/>
        <end position="223"/>
    </location>
</feature>
<dbReference type="GO" id="GO:0030424">
    <property type="term" value="C:axon"/>
    <property type="evidence" value="ECO:0007669"/>
    <property type="project" value="TreeGrafter"/>
</dbReference>
<dbReference type="GO" id="GO:0043121">
    <property type="term" value="F:neurotrophin binding"/>
    <property type="evidence" value="ECO:0007669"/>
    <property type="project" value="TreeGrafter"/>
</dbReference>
<keyword evidence="5" id="KW-1185">Reference proteome</keyword>
<dbReference type="InterPro" id="IPR050122">
    <property type="entry name" value="RTK"/>
</dbReference>
<feature type="compositionally biased region" description="Basic residues" evidence="1">
    <location>
        <begin position="252"/>
        <end position="262"/>
    </location>
</feature>
<evidence type="ECO:0000256" key="1">
    <source>
        <dbReference type="SAM" id="MobiDB-lite"/>
    </source>
</evidence>
<proteinExistence type="predicted"/>
<feature type="compositionally biased region" description="Basic and acidic residues" evidence="1">
    <location>
        <begin position="17"/>
        <end position="26"/>
    </location>
</feature>
<keyword evidence="2" id="KW-1133">Transmembrane helix</keyword>
<dbReference type="GO" id="GO:0043235">
    <property type="term" value="C:receptor complex"/>
    <property type="evidence" value="ECO:0007669"/>
    <property type="project" value="TreeGrafter"/>
</dbReference>
<dbReference type="GO" id="GO:0007169">
    <property type="term" value="P:cell surface receptor protein tyrosine kinase signaling pathway"/>
    <property type="evidence" value="ECO:0007669"/>
    <property type="project" value="TreeGrafter"/>
</dbReference>
<dbReference type="GO" id="GO:0005886">
    <property type="term" value="C:plasma membrane"/>
    <property type="evidence" value="ECO:0007669"/>
    <property type="project" value="TreeGrafter"/>
</dbReference>
<dbReference type="GO" id="GO:0051897">
    <property type="term" value="P:positive regulation of phosphatidylinositol 3-kinase/protein kinase B signal transduction"/>
    <property type="evidence" value="ECO:0007669"/>
    <property type="project" value="TreeGrafter"/>
</dbReference>
<dbReference type="PANTHER" id="PTHR24416">
    <property type="entry name" value="TYROSINE-PROTEIN KINASE RECEPTOR"/>
    <property type="match status" value="1"/>
</dbReference>
<feature type="transmembrane region" description="Helical" evidence="2">
    <location>
        <begin position="389"/>
        <end position="409"/>
    </location>
</feature>
<keyword evidence="2" id="KW-0812">Transmembrane</keyword>
<reference evidence="4 5" key="1">
    <citation type="submission" date="2024-05" db="EMBL/GenBank/DDBJ databases">
        <authorList>
            <person name="Wallberg A."/>
        </authorList>
    </citation>
    <scope>NUCLEOTIDE SEQUENCE [LARGE SCALE GENOMIC DNA]</scope>
</reference>
<evidence type="ECO:0000256" key="2">
    <source>
        <dbReference type="SAM" id="Phobius"/>
    </source>
</evidence>
<dbReference type="GO" id="GO:0005030">
    <property type="term" value="F:neurotrophin receptor activity"/>
    <property type="evidence" value="ECO:0007669"/>
    <property type="project" value="TreeGrafter"/>
</dbReference>
<feature type="compositionally biased region" description="Basic and acidic residues" evidence="1">
    <location>
        <begin position="268"/>
        <end position="282"/>
    </location>
</feature>
<name>A0AAV2S0W8_MEGNR</name>
<dbReference type="InterPro" id="IPR011009">
    <property type="entry name" value="Kinase-like_dom_sf"/>
</dbReference>
<keyword evidence="2" id="KW-0472">Membrane</keyword>
<dbReference type="Pfam" id="PF07714">
    <property type="entry name" value="PK_Tyr_Ser-Thr"/>
    <property type="match status" value="1"/>
</dbReference>
<evidence type="ECO:0000313" key="5">
    <source>
        <dbReference type="Proteomes" id="UP001497623"/>
    </source>
</evidence>
<accession>A0AAV2S0W8</accession>
<dbReference type="SUPFAM" id="SSF56112">
    <property type="entry name" value="Protein kinase-like (PK-like)"/>
    <property type="match status" value="1"/>
</dbReference>